<sequence length="265" mass="30308">MSSKKSDQTPSNEEVIEELTKDLRDAQFSVENSENEDPKAPIPEDFDASDTESNKLEESRPEGILDDSDDEELKNQDLDLTDEEKEVKRQEAIVLKNRGNEEFKSSKYLESIETYTEALRFCPLKFGNDRAILYANRAASKIKVERKASAIDDCTKAVSLNDKYVRAYLRRAKLYEETDKLDESLEDYKKIVELDPGNKEALGAIHRLPPLINERNEKLKTEMLGKLKDLGNMFLRPFGLSTNNFQLQQDPNTGGYSVNFQQNPN</sequence>
<dbReference type="InterPro" id="IPR019734">
    <property type="entry name" value="TPR_rpt"/>
</dbReference>
<proteinExistence type="predicted"/>
<keyword evidence="4" id="KW-1185">Reference proteome</keyword>
<reference evidence="3" key="1">
    <citation type="journal article" date="2023" name="G3 (Bethesda)">
        <title>Whole genome assemblies of Zophobas morio and Tenebrio molitor.</title>
        <authorList>
            <person name="Kaur S."/>
            <person name="Stinson S.A."/>
            <person name="diCenzo G.C."/>
        </authorList>
    </citation>
    <scope>NUCLEOTIDE SEQUENCE</scope>
    <source>
        <strain evidence="3">QUZm001</strain>
    </source>
</reference>
<feature type="region of interest" description="Disordered" evidence="2">
    <location>
        <begin position="1"/>
        <end position="84"/>
    </location>
</feature>
<keyword evidence="1" id="KW-0802">TPR repeat</keyword>
<feature type="repeat" description="TPR" evidence="1">
    <location>
        <begin position="165"/>
        <end position="198"/>
    </location>
</feature>
<dbReference type="PROSITE" id="PS50293">
    <property type="entry name" value="TPR_REGION"/>
    <property type="match status" value="1"/>
</dbReference>
<name>A0AA38M5P4_9CUCU</name>
<dbReference type="InterPro" id="IPR052769">
    <property type="entry name" value="TPR_domain_protein"/>
</dbReference>
<evidence type="ECO:0000313" key="3">
    <source>
        <dbReference type="EMBL" id="KAJ3643342.1"/>
    </source>
</evidence>
<organism evidence="3 4">
    <name type="scientific">Zophobas morio</name>
    <dbReference type="NCBI Taxonomy" id="2755281"/>
    <lineage>
        <taxon>Eukaryota</taxon>
        <taxon>Metazoa</taxon>
        <taxon>Ecdysozoa</taxon>
        <taxon>Arthropoda</taxon>
        <taxon>Hexapoda</taxon>
        <taxon>Insecta</taxon>
        <taxon>Pterygota</taxon>
        <taxon>Neoptera</taxon>
        <taxon>Endopterygota</taxon>
        <taxon>Coleoptera</taxon>
        <taxon>Polyphaga</taxon>
        <taxon>Cucujiformia</taxon>
        <taxon>Tenebrionidae</taxon>
        <taxon>Zophobas</taxon>
    </lineage>
</organism>
<dbReference type="InterPro" id="IPR011990">
    <property type="entry name" value="TPR-like_helical_dom_sf"/>
</dbReference>
<feature type="compositionally biased region" description="Basic and acidic residues" evidence="2">
    <location>
        <begin position="52"/>
        <end position="63"/>
    </location>
</feature>
<dbReference type="AlphaFoldDB" id="A0AA38M5P4"/>
<dbReference type="PROSITE" id="PS50005">
    <property type="entry name" value="TPR"/>
    <property type="match status" value="1"/>
</dbReference>
<evidence type="ECO:0000313" key="4">
    <source>
        <dbReference type="Proteomes" id="UP001168821"/>
    </source>
</evidence>
<dbReference type="PANTHER" id="PTHR46014">
    <property type="entry name" value="TETRATRICOPEPTIDE REPEAT PROTEIN 1"/>
    <property type="match status" value="1"/>
</dbReference>
<gene>
    <name evidence="3" type="ORF">Zmor_026060</name>
</gene>
<comment type="caution">
    <text evidence="3">The sequence shown here is derived from an EMBL/GenBank/DDBJ whole genome shotgun (WGS) entry which is preliminary data.</text>
</comment>
<dbReference type="PANTHER" id="PTHR46014:SF1">
    <property type="entry name" value="TETRATRICOPEPTIDE REPEAT PROTEIN 1"/>
    <property type="match status" value="1"/>
</dbReference>
<dbReference type="SUPFAM" id="SSF48452">
    <property type="entry name" value="TPR-like"/>
    <property type="match status" value="1"/>
</dbReference>
<dbReference type="Proteomes" id="UP001168821">
    <property type="component" value="Unassembled WGS sequence"/>
</dbReference>
<dbReference type="Gene3D" id="1.25.40.10">
    <property type="entry name" value="Tetratricopeptide repeat domain"/>
    <property type="match status" value="1"/>
</dbReference>
<dbReference type="SMART" id="SM00028">
    <property type="entry name" value="TPR"/>
    <property type="match status" value="3"/>
</dbReference>
<dbReference type="EMBL" id="JALNTZ010000008">
    <property type="protein sequence ID" value="KAJ3643342.1"/>
    <property type="molecule type" value="Genomic_DNA"/>
</dbReference>
<evidence type="ECO:0008006" key="5">
    <source>
        <dbReference type="Google" id="ProtNLM"/>
    </source>
</evidence>
<evidence type="ECO:0000256" key="2">
    <source>
        <dbReference type="SAM" id="MobiDB-lite"/>
    </source>
</evidence>
<accession>A0AA38M5P4</accession>
<protein>
    <recommendedName>
        <fullName evidence="5">Tetratricopeptide repeat protein 1</fullName>
    </recommendedName>
</protein>
<dbReference type="Pfam" id="PF13181">
    <property type="entry name" value="TPR_8"/>
    <property type="match status" value="1"/>
</dbReference>
<evidence type="ECO:0000256" key="1">
    <source>
        <dbReference type="PROSITE-ProRule" id="PRU00339"/>
    </source>
</evidence>